<feature type="signal peptide" evidence="1">
    <location>
        <begin position="1"/>
        <end position="23"/>
    </location>
</feature>
<dbReference type="SUPFAM" id="SSF54001">
    <property type="entry name" value="Cysteine proteinases"/>
    <property type="match status" value="1"/>
</dbReference>
<reference evidence="3 4" key="1">
    <citation type="submission" date="2024-02" db="EMBL/GenBank/DDBJ databases">
        <authorList>
            <person name="Chen Y."/>
            <person name="Shah S."/>
            <person name="Dougan E. K."/>
            <person name="Thang M."/>
            <person name="Chan C."/>
        </authorList>
    </citation>
    <scope>NUCLEOTIDE SEQUENCE [LARGE SCALE GENOMIC DNA]</scope>
</reference>
<keyword evidence="1" id="KW-0732">Signal</keyword>
<dbReference type="InterPro" id="IPR002931">
    <property type="entry name" value="Transglutaminase-like"/>
</dbReference>
<comment type="caution">
    <text evidence="3">The sequence shown here is derived from an EMBL/GenBank/DDBJ whole genome shotgun (WGS) entry which is preliminary data.</text>
</comment>
<evidence type="ECO:0000313" key="3">
    <source>
        <dbReference type="EMBL" id="CAK8998333.1"/>
    </source>
</evidence>
<dbReference type="Proteomes" id="UP001642464">
    <property type="component" value="Unassembled WGS sequence"/>
</dbReference>
<evidence type="ECO:0000313" key="4">
    <source>
        <dbReference type="Proteomes" id="UP001642464"/>
    </source>
</evidence>
<evidence type="ECO:0000259" key="2">
    <source>
        <dbReference type="SMART" id="SM00460"/>
    </source>
</evidence>
<name>A0ABP0I7Q6_9DINO</name>
<accession>A0ABP0I7Q6</accession>
<evidence type="ECO:0000256" key="1">
    <source>
        <dbReference type="SAM" id="SignalP"/>
    </source>
</evidence>
<proteinExistence type="predicted"/>
<dbReference type="Pfam" id="PF01841">
    <property type="entry name" value="Transglut_core"/>
    <property type="match status" value="1"/>
</dbReference>
<dbReference type="PANTHER" id="PTHR35532">
    <property type="entry name" value="SIMILAR TO POLYHYDROXYALKANOATE DEPOLYMERASE"/>
    <property type="match status" value="1"/>
</dbReference>
<dbReference type="InterPro" id="IPR038765">
    <property type="entry name" value="Papain-like_cys_pep_sf"/>
</dbReference>
<gene>
    <name evidence="3" type="ORF">SCF082_LOCUS5599</name>
</gene>
<dbReference type="EMBL" id="CAXAMM010003043">
    <property type="protein sequence ID" value="CAK8998333.1"/>
    <property type="molecule type" value="Genomic_DNA"/>
</dbReference>
<keyword evidence="4" id="KW-1185">Reference proteome</keyword>
<organism evidence="3 4">
    <name type="scientific">Durusdinium trenchii</name>
    <dbReference type="NCBI Taxonomy" id="1381693"/>
    <lineage>
        <taxon>Eukaryota</taxon>
        <taxon>Sar</taxon>
        <taxon>Alveolata</taxon>
        <taxon>Dinophyceae</taxon>
        <taxon>Suessiales</taxon>
        <taxon>Symbiodiniaceae</taxon>
        <taxon>Durusdinium</taxon>
    </lineage>
</organism>
<dbReference type="Gene3D" id="3.10.620.30">
    <property type="match status" value="1"/>
</dbReference>
<protein>
    <submittedName>
        <fullName evidence="3">Alpha-L-fucosidase</fullName>
    </submittedName>
</protein>
<dbReference type="SMART" id="SM00460">
    <property type="entry name" value="TGc"/>
    <property type="match status" value="1"/>
</dbReference>
<dbReference type="PANTHER" id="PTHR35532:SF5">
    <property type="entry name" value="CARBOHYDRATE-BINDING DOMAIN-CONTAINING PROTEIN"/>
    <property type="match status" value="1"/>
</dbReference>
<feature type="chain" id="PRO_5045789873" evidence="1">
    <location>
        <begin position="24"/>
        <end position="439"/>
    </location>
</feature>
<sequence length="439" mass="48214">MAAWRVSLATLCLLSLFLVRTTALDADHDAWDAWVATCLPAQPADSGARLRAGVQGGGDEDDVMATPLRPREMAAMHRVLRQDAKRQDMANRVLHILGHRPDRLAHCSVVFLVNFMPDADLDALKPSFVAENVRGALRARKTFHWASLAPLPVFYNDVLPYASLTEPRDPWRPKLFEFMREATSGCLDAVCAALALNSHAWEIVDPPIIFVAAKPDELNSYSPFQTMARHNASCTGLSVFLVDALRAAGVPSRIAGVPHWNKGVTVCPGGDADAPCGNHNWVEVFVDGGWHFLDQRGAHNELDRGWFFPADTNLQVPAGKDGAQTNHSIFSSSWAPGEVLLKLDPHAYASFSPFSHFPMVWDWAARSVPAWESVAFYHRGRKGRAAPGLADAMDSFDDLLCDDGFACADEEEAKSDPAPRRIKTFNKATALTISCESWT</sequence>
<feature type="domain" description="Transglutaminase-like" evidence="2">
    <location>
        <begin position="226"/>
        <end position="297"/>
    </location>
</feature>